<gene>
    <name evidence="2" type="ORF">LC_TR8633_c0_g1_i1_g.29881</name>
</gene>
<dbReference type="EMBL" id="GEVK01020647">
    <property type="protein sequence ID" value="JAU32185.1"/>
    <property type="molecule type" value="Transcribed_RNA"/>
</dbReference>
<dbReference type="PROSITE" id="PS51450">
    <property type="entry name" value="LRR"/>
    <property type="match status" value="1"/>
</dbReference>
<dbReference type="Pfam" id="PF13855">
    <property type="entry name" value="LRR_8"/>
    <property type="match status" value="1"/>
</dbReference>
<dbReference type="InterPro" id="IPR032675">
    <property type="entry name" value="LRR_dom_sf"/>
</dbReference>
<evidence type="ECO:0000313" key="2">
    <source>
        <dbReference type="EMBL" id="JAU32185.1"/>
    </source>
</evidence>
<organism evidence="2">
    <name type="scientific">Noccaea caerulescens</name>
    <name type="common">Alpine penny-cress</name>
    <name type="synonym">Thlaspi caerulescens</name>
    <dbReference type="NCBI Taxonomy" id="107243"/>
    <lineage>
        <taxon>Eukaryota</taxon>
        <taxon>Viridiplantae</taxon>
        <taxon>Streptophyta</taxon>
        <taxon>Embryophyta</taxon>
        <taxon>Tracheophyta</taxon>
        <taxon>Spermatophyta</taxon>
        <taxon>Magnoliopsida</taxon>
        <taxon>eudicotyledons</taxon>
        <taxon>Gunneridae</taxon>
        <taxon>Pentapetalae</taxon>
        <taxon>rosids</taxon>
        <taxon>malvids</taxon>
        <taxon>Brassicales</taxon>
        <taxon>Brassicaceae</taxon>
        <taxon>Coluteocarpeae</taxon>
        <taxon>Noccaea</taxon>
    </lineage>
</organism>
<proteinExistence type="predicted"/>
<dbReference type="PANTHER" id="PTHR47186">
    <property type="entry name" value="LEUCINE-RICH REPEAT-CONTAINING PROTEIN 57"/>
    <property type="match status" value="1"/>
</dbReference>
<dbReference type="PANTHER" id="PTHR47186:SF20">
    <property type="entry name" value="DISEASE RESISTANCE PROTEIN RPS5-LIKE"/>
    <property type="match status" value="1"/>
</dbReference>
<dbReference type="Gene3D" id="3.80.10.10">
    <property type="entry name" value="Ribonuclease Inhibitor"/>
    <property type="match status" value="1"/>
</dbReference>
<name>A0A1J3EJ88_NOCCA</name>
<dbReference type="InterPro" id="IPR057135">
    <property type="entry name" value="At4g27190-like_LRR"/>
</dbReference>
<accession>A0A1J3EJ88</accession>
<dbReference type="SUPFAM" id="SSF52058">
    <property type="entry name" value="L domain-like"/>
    <property type="match status" value="1"/>
</dbReference>
<protein>
    <submittedName>
        <fullName evidence="2">Disease resistance protein RPS5</fullName>
    </submittedName>
</protein>
<dbReference type="AlphaFoldDB" id="A0A1J3EJ88"/>
<evidence type="ECO:0000259" key="1">
    <source>
        <dbReference type="Pfam" id="PF23247"/>
    </source>
</evidence>
<sequence length="457" mass="51517">MSLSNNRIKKIRCSPDCPKLKTLFLQLNDLERISSGFFKLMPSLVVLDLSTNVSLRELPEEISRLVSLQYLNLSYTNIEELPLGLKELRKLLQLSLESAGMLKSISGVSSLLNLHCSLELDMELVEELKLLKHLKVLTVSGGDANVWEHFMSIPRLASCTRNVVLTHCEARAAGISIGPTSSRLQGLTIYESNIREFKIDQIDQKCDDDDDDESNKISPKALSNTTCNFRYLVNVEINECKGLRDLTWLIFAPNLVTLEVRDSPHIEEIVSKDKAGSFFMNGEEEAYEISMPFMKLKHLELENLEDLDSIYWSPLSFPCLVKIDVFGCPNLRKLPLSSSSASGCELIIYGEEDWLEELQWEEEDTKDNFTLKNIKVAAVTGSSSFNPQSQSELELRKRVADLEEEKRSKGCAKTRASSFRASCWIPASTSKCDSPVPKNPSTDAINTAGFKRKCEWR</sequence>
<dbReference type="Pfam" id="PF23247">
    <property type="entry name" value="LRR_RPS2"/>
    <property type="match status" value="1"/>
</dbReference>
<dbReference type="InterPro" id="IPR001611">
    <property type="entry name" value="Leu-rich_rpt"/>
</dbReference>
<feature type="domain" description="Disease resistance protein At4g27190-like leucine-rich repeats" evidence="1">
    <location>
        <begin position="212"/>
        <end position="334"/>
    </location>
</feature>
<reference evidence="2" key="1">
    <citation type="submission" date="2016-07" db="EMBL/GenBank/DDBJ databases">
        <title>De novo transcriptome assembly of four accessions of the metal hyperaccumulator plant Noccaea caerulescens.</title>
        <authorList>
            <person name="Blande D."/>
            <person name="Halimaa P."/>
            <person name="Tervahauta A.I."/>
            <person name="Aarts M.G."/>
            <person name="Karenlampi S.O."/>
        </authorList>
    </citation>
    <scope>NUCLEOTIDE SEQUENCE</scope>
</reference>